<evidence type="ECO:0000256" key="7">
    <source>
        <dbReference type="ARBA" id="ARBA00022980"/>
    </source>
</evidence>
<evidence type="ECO:0000259" key="12">
    <source>
        <dbReference type="Pfam" id="PF01431"/>
    </source>
</evidence>
<feature type="domain" description="Large ribosomal subunit protein bL12 oligomerization" evidence="14">
    <location>
        <begin position="49"/>
        <end position="98"/>
    </location>
</feature>
<dbReference type="Pfam" id="PF00542">
    <property type="entry name" value="Ribosomal_L12"/>
    <property type="match status" value="1"/>
</dbReference>
<keyword evidence="9" id="KW-0687">Ribonucleoprotein</keyword>
<dbReference type="GO" id="GO:0016485">
    <property type="term" value="P:protein processing"/>
    <property type="evidence" value="ECO:0007669"/>
    <property type="project" value="TreeGrafter"/>
</dbReference>
<dbReference type="InterPro" id="IPR024079">
    <property type="entry name" value="MetalloPept_cat_dom_sf"/>
</dbReference>
<feature type="coiled-coil region" evidence="10">
    <location>
        <begin position="179"/>
        <end position="234"/>
    </location>
</feature>
<dbReference type="GO" id="GO:0006412">
    <property type="term" value="P:translation"/>
    <property type="evidence" value="ECO:0007669"/>
    <property type="project" value="InterPro"/>
</dbReference>
<dbReference type="GO" id="GO:0005886">
    <property type="term" value="C:plasma membrane"/>
    <property type="evidence" value="ECO:0007669"/>
    <property type="project" value="TreeGrafter"/>
</dbReference>
<sequence>MLRTISARLAPRTVARIAPRVVVSRVANYSSAAADKLDAPGASKDVDPKIVSIVDQISGLTLLQTADLVSLLKVRLNIQEISMPVGGAAPAGGAAAAAAPVEEEKVAEKTEFNVKLEKFDAAAKAKLIREIKNIIPGINLVEAKKFVEGAPKVVKEGLNKADAEKLKKTLEDLGATVSLENTQLDLMDVRDDLETYQADLATRTSSLAGTELELKNCKDALANTERALQAANRDRCVPHFRCTPEQVIADHPELDAIEMEELHFDRSPRGHNLRLKESNKSITEASSAGLPVAIGIGTSRGLVDGRSSMSTRECCMAIDYKLVLYSLLAVGAAMQLAVQGAPVQGTCNTPQCIEVAKSIQRDMQPAADPCVDFSQYTCGGFYEHTTIPGNYAAVDAFSTVQDINNDIIRSIVTPGDPKAPVVDKGDIVGSRNVQKLQSLYSACMNEDQLVKIGRKPLEAEIRKVIELYPGTDGNHSLARRDLPDGDRHGLSSLLGYYMKNGFSSFFTFSVNTDELNPTQHIMTISLSPDMLSTYRRILSSEDVLQQYLKTISQMFFLVQGEETIDTDVNGTIPDVWTQVATDVVQFEAAIANISIEAAKLFAPETNAIPHAVSELHELTPSLDWDLILKIALPSDVPVPKNTVITTPEYFSKLDALLQQTKPKTLQNYFAWSIMHSQGNLLSEPYQAPLSDLSKKLQGTTEIPERWKRCVDVVNARLPQMAGHYYIERVFDSKIDSKIKQIINNLRRVYTIGFKEQYKWLDPETANNALTKLDAIAEKIGGSIEDPNVFSSQSVDEFYRGYTVNDEDHYGNYLRSHAWATMERFRLLTKPVNSKQMDVGVYPQMVNAFYYPVANSIIFPAGIFFPPFFHIDNPEYLNYGSIGMVAGHEIGHGFDNNGRKYDQTGRLANWWTNSSLEEFTLRSQCFVDQYGNFTIEGPGGKSYPVNGQSTLGENIGDNGGLKKSFEAWWAQFQSDPVSKTYNNNRLPGLESYTPEQLFFIQYGRLWCSKSRPEVLVAALNLDPHSPNKWRINGAVQNSEYFAKAFQCKPGTPMNPVKKCDLW</sequence>
<evidence type="ECO:0000256" key="3">
    <source>
        <dbReference type="ARBA" id="ARBA00022670"/>
    </source>
</evidence>
<evidence type="ECO:0000256" key="2">
    <source>
        <dbReference type="ARBA" id="ARBA00007197"/>
    </source>
</evidence>
<dbReference type="Pfam" id="PF16320">
    <property type="entry name" value="Ribosomal_L12_N"/>
    <property type="match status" value="1"/>
</dbReference>
<dbReference type="PANTHER" id="PTHR11733:SF237">
    <property type="entry name" value="NEPRILYSIN-LIKE 4"/>
    <property type="match status" value="1"/>
</dbReference>
<dbReference type="SUPFAM" id="SSF48300">
    <property type="entry name" value="Ribosomal protein L7/12, oligomerisation (N-terminal) domain"/>
    <property type="match status" value="1"/>
</dbReference>
<evidence type="ECO:0000256" key="1">
    <source>
        <dbReference type="ARBA" id="ARBA00001947"/>
    </source>
</evidence>
<evidence type="ECO:0000256" key="6">
    <source>
        <dbReference type="ARBA" id="ARBA00022833"/>
    </source>
</evidence>
<evidence type="ECO:0000259" key="11">
    <source>
        <dbReference type="Pfam" id="PF00542"/>
    </source>
</evidence>
<keyword evidence="7" id="KW-0689">Ribosomal protein</keyword>
<reference evidence="15" key="1">
    <citation type="submission" date="2021-07" db="EMBL/GenBank/DDBJ databases">
        <title>Draft genome of Mortierella alpina, strain LL118, isolated from an aspen leaf litter sample.</title>
        <authorList>
            <person name="Yang S."/>
            <person name="Vinatzer B.A."/>
        </authorList>
    </citation>
    <scope>NUCLEOTIDE SEQUENCE</scope>
    <source>
        <strain evidence="15">LL118</strain>
    </source>
</reference>
<feature type="domain" description="Peptidase M13 C-terminal" evidence="12">
    <location>
        <begin position="846"/>
        <end position="1060"/>
    </location>
</feature>
<evidence type="ECO:0000256" key="9">
    <source>
        <dbReference type="ARBA" id="ARBA00023274"/>
    </source>
</evidence>
<keyword evidence="8" id="KW-0482">Metalloprotease</keyword>
<dbReference type="SUPFAM" id="SSF54736">
    <property type="entry name" value="ClpS-like"/>
    <property type="match status" value="1"/>
</dbReference>
<dbReference type="PANTHER" id="PTHR11733">
    <property type="entry name" value="ZINC METALLOPROTEASE FAMILY M13 NEPRILYSIN-RELATED"/>
    <property type="match status" value="1"/>
</dbReference>
<organism evidence="15 16">
    <name type="scientific">Mortierella alpina</name>
    <name type="common">Oleaginous fungus</name>
    <name type="synonym">Mortierella renispora</name>
    <dbReference type="NCBI Taxonomy" id="64518"/>
    <lineage>
        <taxon>Eukaryota</taxon>
        <taxon>Fungi</taxon>
        <taxon>Fungi incertae sedis</taxon>
        <taxon>Mucoromycota</taxon>
        <taxon>Mortierellomycotina</taxon>
        <taxon>Mortierellomycetes</taxon>
        <taxon>Mortierellales</taxon>
        <taxon>Mortierellaceae</taxon>
        <taxon>Mortierella</taxon>
    </lineage>
</organism>
<evidence type="ECO:0000256" key="5">
    <source>
        <dbReference type="ARBA" id="ARBA00022801"/>
    </source>
</evidence>
<gene>
    <name evidence="15" type="ORF">KVV02_007726</name>
</gene>
<evidence type="ECO:0000259" key="13">
    <source>
        <dbReference type="Pfam" id="PF05649"/>
    </source>
</evidence>
<evidence type="ECO:0000259" key="14">
    <source>
        <dbReference type="Pfam" id="PF16320"/>
    </source>
</evidence>
<keyword evidence="6" id="KW-0862">Zinc</keyword>
<evidence type="ECO:0000256" key="10">
    <source>
        <dbReference type="SAM" id="Coils"/>
    </source>
</evidence>
<dbReference type="Pfam" id="PF05649">
    <property type="entry name" value="Peptidase_M13_N"/>
    <property type="match status" value="1"/>
</dbReference>
<dbReference type="InterPro" id="IPR000718">
    <property type="entry name" value="Peptidase_M13"/>
</dbReference>
<dbReference type="AlphaFoldDB" id="A0A9P8A1N1"/>
<keyword evidence="4" id="KW-0479">Metal-binding</keyword>
<dbReference type="GO" id="GO:0004222">
    <property type="term" value="F:metalloendopeptidase activity"/>
    <property type="evidence" value="ECO:0007669"/>
    <property type="project" value="InterPro"/>
</dbReference>
<dbReference type="InterPro" id="IPR018497">
    <property type="entry name" value="Peptidase_M13_C"/>
</dbReference>
<dbReference type="Gene3D" id="3.30.1390.10">
    <property type="match status" value="1"/>
</dbReference>
<dbReference type="HAMAP" id="MF_00368">
    <property type="entry name" value="Ribosomal_bL12"/>
    <property type="match status" value="1"/>
</dbReference>
<dbReference type="CDD" id="cd08662">
    <property type="entry name" value="M13"/>
    <property type="match status" value="1"/>
</dbReference>
<dbReference type="GO" id="GO:0005840">
    <property type="term" value="C:ribosome"/>
    <property type="evidence" value="ECO:0007669"/>
    <property type="project" value="UniProtKB-KW"/>
</dbReference>
<evidence type="ECO:0000256" key="8">
    <source>
        <dbReference type="ARBA" id="ARBA00023049"/>
    </source>
</evidence>
<dbReference type="EMBL" id="JAIFTL010000225">
    <property type="protein sequence ID" value="KAG9321151.1"/>
    <property type="molecule type" value="Genomic_DNA"/>
</dbReference>
<dbReference type="InterPro" id="IPR014719">
    <property type="entry name" value="Ribosomal_bL12_C/ClpS-like"/>
</dbReference>
<comment type="cofactor">
    <cofactor evidence="1">
        <name>Zn(2+)</name>
        <dbReference type="ChEBI" id="CHEBI:29105"/>
    </cofactor>
</comment>
<proteinExistence type="inferred from homology"/>
<evidence type="ECO:0000313" key="15">
    <source>
        <dbReference type="EMBL" id="KAG9321151.1"/>
    </source>
</evidence>
<dbReference type="GO" id="GO:0003735">
    <property type="term" value="F:structural constituent of ribosome"/>
    <property type="evidence" value="ECO:0007669"/>
    <property type="project" value="InterPro"/>
</dbReference>
<comment type="similarity">
    <text evidence="2">Belongs to the bacterial ribosomal protein bL12 family.</text>
</comment>
<dbReference type="Proteomes" id="UP000717515">
    <property type="component" value="Unassembled WGS sequence"/>
</dbReference>
<dbReference type="Gene3D" id="3.40.390.10">
    <property type="entry name" value="Collagenase (Catalytic Domain)"/>
    <property type="match status" value="1"/>
</dbReference>
<dbReference type="SUPFAM" id="SSF55486">
    <property type="entry name" value="Metalloproteases ('zincins'), catalytic domain"/>
    <property type="match status" value="1"/>
</dbReference>
<dbReference type="GO" id="GO:1990904">
    <property type="term" value="C:ribonucleoprotein complex"/>
    <property type="evidence" value="ECO:0007669"/>
    <property type="project" value="UniProtKB-KW"/>
</dbReference>
<feature type="domain" description="Peptidase M13 N-terminal" evidence="13">
    <location>
        <begin position="369"/>
        <end position="780"/>
    </location>
</feature>
<dbReference type="InterPro" id="IPR013823">
    <property type="entry name" value="Ribosomal_bL12_C"/>
</dbReference>
<dbReference type="InterPro" id="IPR000206">
    <property type="entry name" value="Ribosomal_bL12"/>
</dbReference>
<dbReference type="InterPro" id="IPR036235">
    <property type="entry name" value="Ribosomal_bL12_oligo_N_sf"/>
</dbReference>
<dbReference type="Pfam" id="PF01431">
    <property type="entry name" value="Peptidase_M13"/>
    <property type="match status" value="1"/>
</dbReference>
<dbReference type="FunFam" id="3.30.1390.10:FF:000001">
    <property type="entry name" value="50S ribosomal protein L7/L12"/>
    <property type="match status" value="1"/>
</dbReference>
<name>A0A9P8A1N1_MORAP</name>
<dbReference type="InterPro" id="IPR008932">
    <property type="entry name" value="Ribosomal_bL12_oligo"/>
</dbReference>
<dbReference type="Gene3D" id="1.10.1380.10">
    <property type="entry name" value="Neutral endopeptidase , domain2"/>
    <property type="match status" value="1"/>
</dbReference>
<keyword evidence="3" id="KW-0645">Protease</keyword>
<dbReference type="PROSITE" id="PS51885">
    <property type="entry name" value="NEPRILYSIN"/>
    <property type="match status" value="1"/>
</dbReference>
<evidence type="ECO:0000256" key="4">
    <source>
        <dbReference type="ARBA" id="ARBA00022723"/>
    </source>
</evidence>
<feature type="domain" description="Large ribosomal subunit protein bL12 C-terminal" evidence="11">
    <location>
        <begin position="112"/>
        <end position="180"/>
    </location>
</feature>
<evidence type="ECO:0000313" key="16">
    <source>
        <dbReference type="Proteomes" id="UP000717515"/>
    </source>
</evidence>
<keyword evidence="5" id="KW-0378">Hydrolase</keyword>
<dbReference type="InterPro" id="IPR042089">
    <property type="entry name" value="Peptidase_M13_dom_2"/>
</dbReference>
<comment type="caution">
    <text evidence="15">The sequence shown here is derived from an EMBL/GenBank/DDBJ whole genome shotgun (WGS) entry which is preliminary data.</text>
</comment>
<keyword evidence="10" id="KW-0175">Coiled coil</keyword>
<accession>A0A9P8A1N1</accession>
<dbReference type="GO" id="GO:0046872">
    <property type="term" value="F:metal ion binding"/>
    <property type="evidence" value="ECO:0007669"/>
    <property type="project" value="UniProtKB-KW"/>
</dbReference>
<protein>
    <submittedName>
        <fullName evidence="15">Uncharacterized protein</fullName>
    </submittedName>
</protein>
<dbReference type="PRINTS" id="PR00786">
    <property type="entry name" value="NEPRILYSIN"/>
</dbReference>
<dbReference type="Gene3D" id="1.20.5.710">
    <property type="entry name" value="Single helix bin"/>
    <property type="match status" value="1"/>
</dbReference>
<dbReference type="InterPro" id="IPR008753">
    <property type="entry name" value="Peptidase_M13_N"/>
</dbReference>